<dbReference type="PROSITE" id="PS50890">
    <property type="entry name" value="PUA"/>
    <property type="match status" value="1"/>
</dbReference>
<feature type="binding site" evidence="8">
    <location>
        <begin position="168"/>
        <end position="169"/>
    </location>
    <ligand>
        <name>ATP</name>
        <dbReference type="ChEBI" id="CHEBI:30616"/>
    </ligand>
</feature>
<dbReference type="FunFam" id="2.30.130.10:FF:000007">
    <property type="entry name" value="Glutamate 5-kinase"/>
    <property type="match status" value="1"/>
</dbReference>
<protein>
    <recommendedName>
        <fullName evidence="8">Glutamate 5-kinase</fullName>
        <ecNumber evidence="8">2.7.2.11</ecNumber>
    </recommendedName>
    <alternativeName>
        <fullName evidence="8">Gamma-glutamyl kinase</fullName>
        <shortName evidence="8">GK</shortName>
    </alternativeName>
</protein>
<dbReference type="SUPFAM" id="SSF88697">
    <property type="entry name" value="PUA domain-like"/>
    <property type="match status" value="1"/>
</dbReference>
<comment type="similarity">
    <text evidence="8">Belongs to the glutamate 5-kinase family.</text>
</comment>
<reference evidence="10 11" key="1">
    <citation type="journal article" date="2015" name="Genome Announc.">
        <title>Next-Generation Whole-Genome Sequencing of Eight Strains of Bacillus cereus, Isolated from Food.</title>
        <authorList>
            <person name="Krawczyk A.O."/>
            <person name="de Jong A."/>
            <person name="Eijlander R.T."/>
            <person name="Berendsen E.M."/>
            <person name="Holsappel S."/>
            <person name="Wells-Bennik M.H."/>
            <person name="Kuipers O.P."/>
        </authorList>
    </citation>
    <scope>NUCLEOTIDE SEQUENCE [LARGE SCALE GENOMIC DNA]</scope>
    <source>
        <strain evidence="10 11">B4147</strain>
    </source>
</reference>
<dbReference type="InterPro" id="IPR002478">
    <property type="entry name" value="PUA"/>
</dbReference>
<dbReference type="RefSeq" id="WP_046954190.1">
    <property type="nucleotide sequence ID" value="NZ_LCYN01000031.1"/>
</dbReference>
<dbReference type="EMBL" id="LCYN01000031">
    <property type="protein sequence ID" value="KKZ93406.1"/>
    <property type="molecule type" value="Genomic_DNA"/>
</dbReference>
<dbReference type="Gene3D" id="3.40.1160.10">
    <property type="entry name" value="Acetylglutamate kinase-like"/>
    <property type="match status" value="1"/>
</dbReference>
<dbReference type="PANTHER" id="PTHR43654:SF1">
    <property type="entry name" value="ISOPENTENYL PHOSPHATE KINASE"/>
    <property type="match status" value="1"/>
</dbReference>
<gene>
    <name evidence="8" type="primary">proB</name>
    <name evidence="10" type="ORF">B4147_2642</name>
</gene>
<dbReference type="PANTHER" id="PTHR43654">
    <property type="entry name" value="GLUTAMATE 5-KINASE"/>
    <property type="match status" value="1"/>
</dbReference>
<dbReference type="Pfam" id="PF00696">
    <property type="entry name" value="AA_kinase"/>
    <property type="match status" value="1"/>
</dbReference>
<dbReference type="Gene3D" id="2.30.130.10">
    <property type="entry name" value="PUA domain"/>
    <property type="match status" value="1"/>
</dbReference>
<dbReference type="InterPro" id="IPR015947">
    <property type="entry name" value="PUA-like_sf"/>
</dbReference>
<evidence type="ECO:0000313" key="11">
    <source>
        <dbReference type="Proteomes" id="UP000035350"/>
    </source>
</evidence>
<keyword evidence="4 8" id="KW-0808">Transferase</keyword>
<dbReference type="GO" id="GO:0005829">
    <property type="term" value="C:cytosol"/>
    <property type="evidence" value="ECO:0007669"/>
    <property type="project" value="TreeGrafter"/>
</dbReference>
<dbReference type="GO" id="GO:0003723">
    <property type="term" value="F:RNA binding"/>
    <property type="evidence" value="ECO:0007669"/>
    <property type="project" value="InterPro"/>
</dbReference>
<feature type="binding site" evidence="8">
    <location>
        <position position="136"/>
    </location>
    <ligand>
        <name>substrate</name>
    </ligand>
</feature>
<evidence type="ECO:0000256" key="3">
    <source>
        <dbReference type="ARBA" id="ARBA00022650"/>
    </source>
</evidence>
<keyword evidence="5 8" id="KW-0547">Nucleotide-binding</keyword>
<dbReference type="SUPFAM" id="SSF53633">
    <property type="entry name" value="Carbamate kinase-like"/>
    <property type="match status" value="1"/>
</dbReference>
<evidence type="ECO:0000256" key="6">
    <source>
        <dbReference type="ARBA" id="ARBA00022777"/>
    </source>
</evidence>
<feature type="binding site" evidence="8">
    <location>
        <position position="148"/>
    </location>
    <ligand>
        <name>substrate</name>
    </ligand>
</feature>
<dbReference type="InterPro" id="IPR041739">
    <property type="entry name" value="G5K_ProB"/>
</dbReference>
<dbReference type="AlphaFoldDB" id="A0A0G8C2P8"/>
<organism evidence="10 11">
    <name type="scientific">Bacillus wiedmannii</name>
    <dbReference type="NCBI Taxonomy" id="1890302"/>
    <lineage>
        <taxon>Bacteria</taxon>
        <taxon>Bacillati</taxon>
        <taxon>Bacillota</taxon>
        <taxon>Bacilli</taxon>
        <taxon>Bacillales</taxon>
        <taxon>Bacillaceae</taxon>
        <taxon>Bacillus</taxon>
        <taxon>Bacillus cereus group</taxon>
    </lineage>
</organism>
<keyword evidence="6 8" id="KW-0418">Kinase</keyword>
<evidence type="ECO:0000256" key="2">
    <source>
        <dbReference type="ARBA" id="ARBA00022605"/>
    </source>
</evidence>
<comment type="subcellular location">
    <subcellularLocation>
        <location evidence="8">Cytoplasm</location>
    </subcellularLocation>
</comment>
<evidence type="ECO:0000259" key="9">
    <source>
        <dbReference type="SMART" id="SM00359"/>
    </source>
</evidence>
<feature type="domain" description="PUA" evidence="9">
    <location>
        <begin position="277"/>
        <end position="357"/>
    </location>
</feature>
<evidence type="ECO:0000256" key="1">
    <source>
        <dbReference type="ARBA" id="ARBA00022490"/>
    </source>
</evidence>
<dbReference type="InterPro" id="IPR001057">
    <property type="entry name" value="Glu/AcGlu_kinase"/>
</dbReference>
<comment type="catalytic activity">
    <reaction evidence="8">
        <text>L-glutamate + ATP = L-glutamyl 5-phosphate + ADP</text>
        <dbReference type="Rhea" id="RHEA:14877"/>
        <dbReference type="ChEBI" id="CHEBI:29985"/>
        <dbReference type="ChEBI" id="CHEBI:30616"/>
        <dbReference type="ChEBI" id="CHEBI:58274"/>
        <dbReference type="ChEBI" id="CHEBI:456216"/>
        <dbReference type="EC" id="2.7.2.11"/>
    </reaction>
</comment>
<dbReference type="UniPathway" id="UPA00098">
    <property type="reaction ID" value="UER00359"/>
</dbReference>
<dbReference type="PROSITE" id="PS00902">
    <property type="entry name" value="GLUTAMATE_5_KINASE"/>
    <property type="match status" value="1"/>
</dbReference>
<dbReference type="FunFam" id="3.40.1160.10:FF:000018">
    <property type="entry name" value="Glutamate 5-kinase"/>
    <property type="match status" value="1"/>
</dbReference>
<dbReference type="GO" id="GO:0005524">
    <property type="term" value="F:ATP binding"/>
    <property type="evidence" value="ECO:0007669"/>
    <property type="project" value="UniProtKB-KW"/>
</dbReference>
<evidence type="ECO:0000256" key="7">
    <source>
        <dbReference type="ARBA" id="ARBA00022840"/>
    </source>
</evidence>
<sequence length="367" mass="39482">MKKQRIVVKIGSSSLADSHGGISKEQLSDHVAALARLKEEGHEVLLITSGAVAAGFSALGYPTRPVTIKGKQAAAAVGQSLLMQAYTEEFCKYGIVTAQLLLTRSDFSRKEQYSNAYATLGELLNRSALPIINENDSISLEELTFGDNDMLSALVSGLVSADMLMIFTDVNGLYDKNPQKNADAKKYYFLPEVTEEIASLAGDAGSKLGTGGMKSKIDAAKTALSLGVSVFIGTGRGQEKFVDVLKGKGDGTYVGNAPQKEMKMNKQWIALHSLVSGQIEVDTGAATAIIQHGKSLLPAGVTNVSGFFQVGDVVEVMTQQGRVIGKGQCTYSAEELREIKGMQSQHIQARGERHNYEVIHRDYWVSL</sequence>
<evidence type="ECO:0000256" key="4">
    <source>
        <dbReference type="ARBA" id="ARBA00022679"/>
    </source>
</evidence>
<dbReference type="GO" id="GO:0055129">
    <property type="term" value="P:L-proline biosynthetic process"/>
    <property type="evidence" value="ECO:0007669"/>
    <property type="project" value="UniProtKB-UniRule"/>
</dbReference>
<dbReference type="InterPro" id="IPR001048">
    <property type="entry name" value="Asp/Glu/Uridylate_kinase"/>
</dbReference>
<evidence type="ECO:0000313" key="10">
    <source>
        <dbReference type="EMBL" id="KKZ93406.1"/>
    </source>
</evidence>
<keyword evidence="7 8" id="KW-0067">ATP-binding</keyword>
<feature type="binding site" evidence="8">
    <location>
        <position position="49"/>
    </location>
    <ligand>
        <name>substrate</name>
    </ligand>
</feature>
<dbReference type="SMART" id="SM00359">
    <property type="entry name" value="PUA"/>
    <property type="match status" value="1"/>
</dbReference>
<dbReference type="PRINTS" id="PR00474">
    <property type="entry name" value="GLU5KINASE"/>
</dbReference>
<comment type="pathway">
    <text evidence="8">Amino-acid biosynthesis; L-proline biosynthesis; L-glutamate 5-semialdehyde from L-glutamate: step 1/2.</text>
</comment>
<reference evidence="11" key="2">
    <citation type="submission" date="2015-04" db="EMBL/GenBank/DDBJ databases">
        <title>Draft Genome Sequences of Eight Spore-Forming Food Isolates of Bacillus cereus Genome sequencing.</title>
        <authorList>
            <person name="Krawcyk A.O."/>
            <person name="de Jong A."/>
            <person name="Eijlander R.T."/>
            <person name="Berendsen E.M."/>
            <person name="Holsappel S."/>
            <person name="Wells-Bennik M."/>
            <person name="Kuipers O.P."/>
        </authorList>
    </citation>
    <scope>NUCLEOTIDE SEQUENCE [LARGE SCALE GENOMIC DNA]</scope>
    <source>
        <strain evidence="11">B4147</strain>
    </source>
</reference>
<keyword evidence="3 8" id="KW-0641">Proline biosynthesis</keyword>
<dbReference type="InterPro" id="IPR036974">
    <property type="entry name" value="PUA_sf"/>
</dbReference>
<dbReference type="Pfam" id="PF01472">
    <property type="entry name" value="PUA"/>
    <property type="match status" value="1"/>
</dbReference>
<keyword evidence="2 8" id="KW-0028">Amino-acid biosynthesis</keyword>
<dbReference type="CDD" id="cd21157">
    <property type="entry name" value="PUA_G5K"/>
    <property type="match status" value="1"/>
</dbReference>
<dbReference type="HAMAP" id="MF_00456">
    <property type="entry name" value="ProB"/>
    <property type="match status" value="1"/>
</dbReference>
<dbReference type="PIRSF" id="PIRSF000729">
    <property type="entry name" value="GK"/>
    <property type="match status" value="1"/>
</dbReference>
<feature type="binding site" evidence="8">
    <location>
        <position position="9"/>
    </location>
    <ligand>
        <name>ATP</name>
        <dbReference type="ChEBI" id="CHEBI:30616"/>
    </ligand>
</feature>
<comment type="function">
    <text evidence="8">Catalyzes the transfer of a phosphate group to glutamate to form L-glutamate 5-phosphate.</text>
</comment>
<dbReference type="CDD" id="cd04242">
    <property type="entry name" value="AAK_G5K_ProB"/>
    <property type="match status" value="1"/>
</dbReference>
<comment type="caution">
    <text evidence="10">The sequence shown here is derived from an EMBL/GenBank/DDBJ whole genome shotgun (WGS) entry which is preliminary data.</text>
</comment>
<accession>A0A0G8C2P8</accession>
<dbReference type="EC" id="2.7.2.11" evidence="8"/>
<dbReference type="GO" id="GO:0004349">
    <property type="term" value="F:glutamate 5-kinase activity"/>
    <property type="evidence" value="ECO:0007669"/>
    <property type="project" value="UniProtKB-UniRule"/>
</dbReference>
<proteinExistence type="inferred from homology"/>
<evidence type="ECO:0000256" key="8">
    <source>
        <dbReference type="HAMAP-Rule" id="MF_00456"/>
    </source>
</evidence>
<evidence type="ECO:0000256" key="5">
    <source>
        <dbReference type="ARBA" id="ARBA00022741"/>
    </source>
</evidence>
<name>A0A0G8C2P8_9BACI</name>
<dbReference type="InterPro" id="IPR019797">
    <property type="entry name" value="Glutamate_5-kinase_CS"/>
</dbReference>
<dbReference type="InterPro" id="IPR036393">
    <property type="entry name" value="AceGlu_kinase-like_sf"/>
</dbReference>
<dbReference type="PATRIC" id="fig|1396.428.peg.1796"/>
<dbReference type="InterPro" id="IPR011529">
    <property type="entry name" value="Glu_5kinase"/>
</dbReference>
<dbReference type="NCBIfam" id="TIGR01027">
    <property type="entry name" value="proB"/>
    <property type="match status" value="1"/>
</dbReference>
<keyword evidence="1 8" id="KW-0963">Cytoplasm</keyword>
<dbReference type="Proteomes" id="UP000035350">
    <property type="component" value="Unassembled WGS sequence"/>
</dbReference>
<feature type="binding site" evidence="8">
    <location>
        <begin position="210"/>
        <end position="216"/>
    </location>
    <ligand>
        <name>ATP</name>
        <dbReference type="ChEBI" id="CHEBI:30616"/>
    </ligand>
</feature>
<dbReference type="InterPro" id="IPR005715">
    <property type="entry name" value="Glu_5kinase/COase_Synthase"/>
</dbReference>